<gene>
    <name evidence="2" type="ORF">Ptr86124_006667</name>
    <name evidence="1" type="ORF">PtrM4_110850</name>
</gene>
<dbReference type="Proteomes" id="UP000249757">
    <property type="component" value="Unassembled WGS sequence"/>
</dbReference>
<reference evidence="1" key="1">
    <citation type="journal article" date="2018" name="BMC Genomics">
        <title>Comparative genomics of the wheat fungal pathogen Pyrenophora tritici-repentis reveals chromosomal variations and genome plasticity.</title>
        <authorList>
            <person name="Moolhuijzen P."/>
            <person name="See P.T."/>
            <person name="Hane J.K."/>
            <person name="Shi G."/>
            <person name="Liu Z."/>
            <person name="Oliver R.P."/>
            <person name="Moffat C.S."/>
        </authorList>
    </citation>
    <scope>NUCLEOTIDE SEQUENCE [LARGE SCALE GENOMIC DNA]</scope>
    <source>
        <strain evidence="1">M4</strain>
    </source>
</reference>
<dbReference type="EMBL" id="NQIK02000005">
    <property type="protein sequence ID" value="KAF7571083.1"/>
    <property type="molecule type" value="Genomic_DNA"/>
</dbReference>
<reference evidence="2" key="3">
    <citation type="journal article" date="2022" name="bioRxiv">
        <title>A global pangenome for the wheat fungal pathogen Pyrenophora tritici-repentis and prediction of effector protein structural homology.</title>
        <authorList>
            <person name="Moolhuijzen P."/>
            <person name="See P.T."/>
            <person name="Shi G."/>
            <person name="Powell H.R."/>
            <person name="Cockram J."/>
            <person name="Jorgensen L.N."/>
            <person name="Benslimane H."/>
            <person name="Strelkov S.E."/>
            <person name="Turner J."/>
            <person name="Liu Z."/>
            <person name="Moffat C.S."/>
        </authorList>
    </citation>
    <scope>NUCLEOTIDE SEQUENCE</scope>
    <source>
        <strain evidence="2">86-124</strain>
    </source>
</reference>
<dbReference type="AlphaFoldDB" id="A0A2W1DMC6"/>
<dbReference type="OrthoDB" id="10369104at2759"/>
<evidence type="ECO:0000313" key="1">
    <source>
        <dbReference type="EMBL" id="KAF7571083.1"/>
    </source>
</evidence>
<reference evidence="2" key="2">
    <citation type="submission" date="2021-05" db="EMBL/GenBank/DDBJ databases">
        <authorList>
            <person name="Moolhuijzen P.M."/>
            <person name="Moffat C.S."/>
        </authorList>
    </citation>
    <scope>NUCLEOTIDE SEQUENCE</scope>
    <source>
        <strain evidence="2">86-124</strain>
    </source>
</reference>
<proteinExistence type="predicted"/>
<comment type="caution">
    <text evidence="2">The sequence shown here is derived from an EMBL/GenBank/DDBJ whole genome shotgun (WGS) entry which is preliminary data.</text>
</comment>
<dbReference type="Proteomes" id="UP000245464">
    <property type="component" value="Chromosome 5"/>
</dbReference>
<evidence type="ECO:0000313" key="2">
    <source>
        <dbReference type="EMBL" id="KAI1514037.1"/>
    </source>
</evidence>
<accession>A0A2W1DMC6</accession>
<keyword evidence="3" id="KW-1185">Reference proteome</keyword>
<sequence length="154" mass="17727">MSSSSSTATACAQVLANTSPADQYNHLRYLILEILASTYNVDKPTLRATLTWKPRESEASLPPEDLQTHLDQLSSLVADTRRKQNLHEYTSVEPRTWTSLYALITKPSYRIDDDMSYLLDLFESYARNRDDLARRYRPTPVTWYAPSTWFGVMN</sequence>
<organism evidence="2 3">
    <name type="scientific">Pyrenophora tritici-repentis</name>
    <dbReference type="NCBI Taxonomy" id="45151"/>
    <lineage>
        <taxon>Eukaryota</taxon>
        <taxon>Fungi</taxon>
        <taxon>Dikarya</taxon>
        <taxon>Ascomycota</taxon>
        <taxon>Pezizomycotina</taxon>
        <taxon>Dothideomycetes</taxon>
        <taxon>Pleosporomycetidae</taxon>
        <taxon>Pleosporales</taxon>
        <taxon>Pleosporineae</taxon>
        <taxon>Pleosporaceae</taxon>
        <taxon>Pyrenophora</taxon>
    </lineage>
</organism>
<protein>
    <submittedName>
        <fullName evidence="2">Uncharacterized protein</fullName>
    </submittedName>
</protein>
<dbReference type="EMBL" id="NRDI02000008">
    <property type="protein sequence ID" value="KAI1514037.1"/>
    <property type="molecule type" value="Genomic_DNA"/>
</dbReference>
<name>A0A2W1DMC6_9PLEO</name>
<reference evidence="3" key="4">
    <citation type="journal article" date="2022" name="Microb. Genom.">
        <title>A global pangenome for the wheat fungal pathogen Pyrenophora tritici-repentis and prediction of effector protein structural homology.</title>
        <authorList>
            <person name="Moolhuijzen P.M."/>
            <person name="See P.T."/>
            <person name="Shi G."/>
            <person name="Powell H.R."/>
            <person name="Cockram J."/>
            <person name="Jorgensen L.N."/>
            <person name="Benslimane H."/>
            <person name="Strelkov S.E."/>
            <person name="Turner J."/>
            <person name="Liu Z."/>
            <person name="Moffat C.S."/>
        </authorList>
    </citation>
    <scope>NUCLEOTIDE SEQUENCE [LARGE SCALE GENOMIC DNA]</scope>
</reference>
<evidence type="ECO:0000313" key="3">
    <source>
        <dbReference type="Proteomes" id="UP000249757"/>
    </source>
</evidence>